<sequence length="99" mass="11211">MTSALLRYLAVAHYGHGRGAWRQSEYPPHWRPMVVDTVVAEQDRLAVLWSRRREGRRRWSANSRSCSRTSRLGSSRSCTRVRSATTRAGVALGAEMHAT</sequence>
<dbReference type="Proteomes" id="UP000275048">
    <property type="component" value="Unassembled WGS sequence"/>
</dbReference>
<dbReference type="EMBL" id="RHHB01000003">
    <property type="protein sequence ID" value="RNB51593.1"/>
    <property type="molecule type" value="Genomic_DNA"/>
</dbReference>
<name>A0A3M8AKD4_9MICO</name>
<reference evidence="1 2" key="1">
    <citation type="submission" date="2018-10" db="EMBL/GenBank/DDBJ databases">
        <title>Isolation, diversity and antibacterial activity of antinobacteria from the wheat rhizosphere soil.</title>
        <authorList>
            <person name="Sun T."/>
        </authorList>
    </citation>
    <scope>NUCLEOTIDE SEQUENCE [LARGE SCALE GENOMIC DNA]</scope>
    <source>
        <strain evidence="1 2">SJ-23</strain>
    </source>
</reference>
<protein>
    <submittedName>
        <fullName evidence="1">Uncharacterized protein</fullName>
    </submittedName>
</protein>
<accession>A0A3M8AKD4</accession>
<gene>
    <name evidence="1" type="ORF">EDM22_03960</name>
</gene>
<evidence type="ECO:0000313" key="1">
    <source>
        <dbReference type="EMBL" id="RNB51593.1"/>
    </source>
</evidence>
<keyword evidence="2" id="KW-1185">Reference proteome</keyword>
<comment type="caution">
    <text evidence="1">The sequence shown here is derived from an EMBL/GenBank/DDBJ whole genome shotgun (WGS) entry which is preliminary data.</text>
</comment>
<organism evidence="1 2">
    <name type="scientific">Agromyces tardus</name>
    <dbReference type="NCBI Taxonomy" id="2583849"/>
    <lineage>
        <taxon>Bacteria</taxon>
        <taxon>Bacillati</taxon>
        <taxon>Actinomycetota</taxon>
        <taxon>Actinomycetes</taxon>
        <taxon>Micrococcales</taxon>
        <taxon>Microbacteriaceae</taxon>
        <taxon>Agromyces</taxon>
    </lineage>
</organism>
<dbReference type="AlphaFoldDB" id="A0A3M8AKD4"/>
<evidence type="ECO:0000313" key="2">
    <source>
        <dbReference type="Proteomes" id="UP000275048"/>
    </source>
</evidence>
<proteinExistence type="predicted"/>